<proteinExistence type="predicted"/>
<evidence type="ECO:0000256" key="2">
    <source>
        <dbReference type="ARBA" id="ARBA00022679"/>
    </source>
</evidence>
<dbReference type="PANTHER" id="PTHR22974">
    <property type="entry name" value="MIXED LINEAGE PROTEIN KINASE"/>
    <property type="match status" value="1"/>
</dbReference>
<dbReference type="Pfam" id="PF00069">
    <property type="entry name" value="Pkinase"/>
    <property type="match status" value="1"/>
</dbReference>
<keyword evidence="3 6" id="KW-0547">Nucleotide-binding</keyword>
<dbReference type="SMART" id="SM00220">
    <property type="entry name" value="S_TKc"/>
    <property type="match status" value="1"/>
</dbReference>
<dbReference type="Gene3D" id="1.10.510.10">
    <property type="entry name" value="Transferase(Phosphotransferase) domain 1"/>
    <property type="match status" value="1"/>
</dbReference>
<gene>
    <name evidence="9" type="ORF">EVOR1521_LOCUS15072</name>
</gene>
<evidence type="ECO:0000313" key="9">
    <source>
        <dbReference type="EMBL" id="CAJ1389463.1"/>
    </source>
</evidence>
<comment type="caution">
    <text evidence="9">The sequence shown here is derived from an EMBL/GenBank/DDBJ whole genome shotgun (WGS) entry which is preliminary data.</text>
</comment>
<dbReference type="GO" id="GO:0035556">
    <property type="term" value="P:intracellular signal transduction"/>
    <property type="evidence" value="ECO:0007669"/>
    <property type="project" value="TreeGrafter"/>
</dbReference>
<evidence type="ECO:0000256" key="3">
    <source>
        <dbReference type="ARBA" id="ARBA00022741"/>
    </source>
</evidence>
<feature type="region of interest" description="Disordered" evidence="7">
    <location>
        <begin position="1"/>
        <end position="92"/>
    </location>
</feature>
<keyword evidence="1" id="KW-0723">Serine/threonine-protein kinase</keyword>
<dbReference type="PROSITE" id="PS50011">
    <property type="entry name" value="PROTEIN_KINASE_DOM"/>
    <property type="match status" value="1"/>
</dbReference>
<feature type="domain" description="Protein kinase" evidence="8">
    <location>
        <begin position="255"/>
        <end position="524"/>
    </location>
</feature>
<dbReference type="GO" id="GO:0005524">
    <property type="term" value="F:ATP binding"/>
    <property type="evidence" value="ECO:0007669"/>
    <property type="project" value="UniProtKB-UniRule"/>
</dbReference>
<keyword evidence="4" id="KW-0418">Kinase</keyword>
<accession>A0AA36N268</accession>
<feature type="binding site" evidence="6">
    <location>
        <position position="284"/>
    </location>
    <ligand>
        <name>ATP</name>
        <dbReference type="ChEBI" id="CHEBI:30616"/>
    </ligand>
</feature>
<evidence type="ECO:0000259" key="8">
    <source>
        <dbReference type="PROSITE" id="PS50011"/>
    </source>
</evidence>
<evidence type="ECO:0000256" key="7">
    <source>
        <dbReference type="SAM" id="MobiDB-lite"/>
    </source>
</evidence>
<keyword evidence="2" id="KW-0808">Transferase</keyword>
<dbReference type="InterPro" id="IPR000719">
    <property type="entry name" value="Prot_kinase_dom"/>
</dbReference>
<organism evidence="9 10">
    <name type="scientific">Effrenium voratum</name>
    <dbReference type="NCBI Taxonomy" id="2562239"/>
    <lineage>
        <taxon>Eukaryota</taxon>
        <taxon>Sar</taxon>
        <taxon>Alveolata</taxon>
        <taxon>Dinophyceae</taxon>
        <taxon>Suessiales</taxon>
        <taxon>Symbiodiniaceae</taxon>
        <taxon>Effrenium</taxon>
    </lineage>
</organism>
<dbReference type="GO" id="GO:0007059">
    <property type="term" value="P:chromosome segregation"/>
    <property type="evidence" value="ECO:0007669"/>
    <property type="project" value="TreeGrafter"/>
</dbReference>
<dbReference type="InterPro" id="IPR008271">
    <property type="entry name" value="Ser/Thr_kinase_AS"/>
</dbReference>
<dbReference type="PROSITE" id="PS00107">
    <property type="entry name" value="PROTEIN_KINASE_ATP"/>
    <property type="match status" value="1"/>
</dbReference>
<dbReference type="AlphaFoldDB" id="A0AA36N268"/>
<dbReference type="GO" id="GO:0005634">
    <property type="term" value="C:nucleus"/>
    <property type="evidence" value="ECO:0007669"/>
    <property type="project" value="TreeGrafter"/>
</dbReference>
<keyword evidence="5 6" id="KW-0067">ATP-binding</keyword>
<feature type="compositionally biased region" description="Low complexity" evidence="7">
    <location>
        <begin position="1"/>
        <end position="16"/>
    </location>
</feature>
<protein>
    <recommendedName>
        <fullName evidence="8">Protein kinase domain-containing protein</fullName>
    </recommendedName>
</protein>
<dbReference type="InterPro" id="IPR017441">
    <property type="entry name" value="Protein_kinase_ATP_BS"/>
</dbReference>
<evidence type="ECO:0000256" key="5">
    <source>
        <dbReference type="ARBA" id="ARBA00022840"/>
    </source>
</evidence>
<evidence type="ECO:0000256" key="4">
    <source>
        <dbReference type="ARBA" id="ARBA00022777"/>
    </source>
</evidence>
<dbReference type="GO" id="GO:0004674">
    <property type="term" value="F:protein serine/threonine kinase activity"/>
    <property type="evidence" value="ECO:0007669"/>
    <property type="project" value="UniProtKB-KW"/>
</dbReference>
<keyword evidence="10" id="KW-1185">Reference proteome</keyword>
<evidence type="ECO:0000313" key="10">
    <source>
        <dbReference type="Proteomes" id="UP001178507"/>
    </source>
</evidence>
<feature type="compositionally biased region" description="Basic and acidic residues" evidence="7">
    <location>
        <begin position="66"/>
        <end position="81"/>
    </location>
</feature>
<dbReference type="Proteomes" id="UP001178507">
    <property type="component" value="Unassembled WGS sequence"/>
</dbReference>
<sequence>MDGEASSAASVDSALSPKAESPREETHEDEDTAPKPKERRGSKRPPVPVMDGSDNASPANRSRKRQSLDPEDRDRELRRLQQEFSDQKSQIQSLVTLAKKGRSMLCQSLVELAKMEREKARVKLFQDGVRLGKYRCSQTYGQQDWEGGSEAEQIEQQRCRLRQERDSVESLRKSLKPSKAKADPEEAEMEDPDDLMEIREVCFHRQDYIKREDQAIKERETRLMADRTLYLKQKMLLQAEDMSRFKHYPILKDRYQLLNMIGRGGFSEIYKAFDLEQMAMCAIKINEIEAKMSDSQRQDLVRWALRECEIQKSLAHPRIVQLKDCYALDSHAFVLVLELCEGETLDMRLKMQGPMLEKEAKTIIVQILNGLRYLNASGRKIIHYDIKPSNVFYHAGQVKIGDFGLSKMADASPEGIIELSTRGAGTSWYLPPECHETASPTISSKVDVWSTGVVFFELLFNRRPFGEGQSQDAFRRQAAEDAFELVVPPSPKVSPEAKVFIGRLLARDREQRPDVLDALGDPYIRKSWPDQATRKRVGA</sequence>
<dbReference type="EMBL" id="CAUJNA010001879">
    <property type="protein sequence ID" value="CAJ1389463.1"/>
    <property type="molecule type" value="Genomic_DNA"/>
</dbReference>
<dbReference type="SUPFAM" id="SSF56112">
    <property type="entry name" value="Protein kinase-like (PK-like)"/>
    <property type="match status" value="1"/>
</dbReference>
<evidence type="ECO:0000256" key="6">
    <source>
        <dbReference type="PROSITE-ProRule" id="PRU10141"/>
    </source>
</evidence>
<evidence type="ECO:0000256" key="1">
    <source>
        <dbReference type="ARBA" id="ARBA00022527"/>
    </source>
</evidence>
<dbReference type="PANTHER" id="PTHR22974:SF23">
    <property type="entry name" value="TOUSLED-LIKE KINASE, ISOFORM G"/>
    <property type="match status" value="1"/>
</dbReference>
<feature type="compositionally biased region" description="Basic and acidic residues" evidence="7">
    <location>
        <begin position="20"/>
        <end position="36"/>
    </location>
</feature>
<dbReference type="PROSITE" id="PS00108">
    <property type="entry name" value="PROTEIN_KINASE_ST"/>
    <property type="match status" value="1"/>
</dbReference>
<name>A0AA36N268_9DINO</name>
<dbReference type="InterPro" id="IPR011009">
    <property type="entry name" value="Kinase-like_dom_sf"/>
</dbReference>
<feature type="region of interest" description="Disordered" evidence="7">
    <location>
        <begin position="165"/>
        <end position="191"/>
    </location>
</feature>
<reference evidence="9" key="1">
    <citation type="submission" date="2023-08" db="EMBL/GenBank/DDBJ databases">
        <authorList>
            <person name="Chen Y."/>
            <person name="Shah S."/>
            <person name="Dougan E. K."/>
            <person name="Thang M."/>
            <person name="Chan C."/>
        </authorList>
    </citation>
    <scope>NUCLEOTIDE SEQUENCE</scope>
</reference>